<keyword evidence="3 6" id="KW-0812">Transmembrane</keyword>
<comment type="caution">
    <text evidence="7">The sequence shown here is derived from an EMBL/GenBank/DDBJ whole genome shotgun (WGS) entry which is preliminary data.</text>
</comment>
<feature type="transmembrane region" description="Helical" evidence="6">
    <location>
        <begin position="260"/>
        <end position="284"/>
    </location>
</feature>
<dbReference type="PANTHER" id="PTHR12778:SF10">
    <property type="entry name" value="MAJOR FACILITATOR SUPERFAMILY DOMAIN-CONTAINING PROTEIN 3"/>
    <property type="match status" value="1"/>
</dbReference>
<dbReference type="Proteomes" id="UP001595976">
    <property type="component" value="Unassembled WGS sequence"/>
</dbReference>
<dbReference type="EMBL" id="JBHSLI010000009">
    <property type="protein sequence ID" value="MFC5295250.1"/>
    <property type="molecule type" value="Genomic_DNA"/>
</dbReference>
<feature type="transmembrane region" description="Helical" evidence="6">
    <location>
        <begin position="91"/>
        <end position="110"/>
    </location>
</feature>
<feature type="transmembrane region" description="Helical" evidence="6">
    <location>
        <begin position="60"/>
        <end position="79"/>
    </location>
</feature>
<comment type="subcellular location">
    <subcellularLocation>
        <location evidence="1">Membrane</location>
        <topology evidence="1">Multi-pass membrane protein</topology>
    </subcellularLocation>
</comment>
<evidence type="ECO:0008006" key="9">
    <source>
        <dbReference type="Google" id="ProtNLM"/>
    </source>
</evidence>
<feature type="transmembrane region" description="Helical" evidence="6">
    <location>
        <begin position="116"/>
        <end position="142"/>
    </location>
</feature>
<organism evidence="7 8">
    <name type="scientific">Bosea minatitlanensis</name>
    <dbReference type="NCBI Taxonomy" id="128782"/>
    <lineage>
        <taxon>Bacteria</taxon>
        <taxon>Pseudomonadati</taxon>
        <taxon>Pseudomonadota</taxon>
        <taxon>Alphaproteobacteria</taxon>
        <taxon>Hyphomicrobiales</taxon>
        <taxon>Boseaceae</taxon>
        <taxon>Bosea</taxon>
    </lineage>
</organism>
<feature type="transmembrane region" description="Helical" evidence="6">
    <location>
        <begin position="180"/>
        <end position="201"/>
    </location>
</feature>
<feature type="transmembrane region" description="Helical" evidence="6">
    <location>
        <begin position="234"/>
        <end position="254"/>
    </location>
</feature>
<dbReference type="Gene3D" id="1.20.1250.20">
    <property type="entry name" value="MFS general substrate transporter like domains"/>
    <property type="match status" value="1"/>
</dbReference>
<gene>
    <name evidence="7" type="ORF">ACFPK2_19835</name>
</gene>
<dbReference type="InterPro" id="IPR004752">
    <property type="entry name" value="AmpG_permease/AT-1"/>
</dbReference>
<keyword evidence="5 6" id="KW-0472">Membrane</keyword>
<proteinExistence type="predicted"/>
<dbReference type="RefSeq" id="WP_158446178.1">
    <property type="nucleotide sequence ID" value="NZ_JAOAOS010000010.1"/>
</dbReference>
<dbReference type="SUPFAM" id="SSF103473">
    <property type="entry name" value="MFS general substrate transporter"/>
    <property type="match status" value="1"/>
</dbReference>
<protein>
    <recommendedName>
        <fullName evidence="9">MFS transporter</fullName>
    </recommendedName>
</protein>
<keyword evidence="8" id="KW-1185">Reference proteome</keyword>
<feature type="transmembrane region" description="Helical" evidence="6">
    <location>
        <begin position="296"/>
        <end position="316"/>
    </location>
</feature>
<sequence>MSLASPSAAAGMARPLPLQRSLRLGIGAVYGAAAVPLFFIYNILPASLRQAGQPPEAANLVFLAYLPFALRVAWAPVVARLGREQAPVFRCMVLVCLALAVAITASLAAFEPHGGTSGIIAVATLAIMAIATAAVALDGYLLAGFPREARVRSAPLQGIGFALGGLVMGAGIMLCDGAGWSGIILLLVLITAGLALPALLLPGGGTATDQGGNGPDAASGLWRFLRSVPARRRLAFSLLGHGGLGLAGGMLPVLQVDAGLSLGQIGLVAAIGANGVGVIASWATGLVLRGSEVWRVALLVSLASAFCFAGFALSGVRAEPMVAIALSLAVMALGYAFFVVFRALVLPICAGDRGTTQAAALSSIDALVATVSAIASGFVLGRGGLPLLLGLAAGFCAAGALVAWRARRRGDDLHTSSPHGARPS</sequence>
<evidence type="ECO:0000256" key="5">
    <source>
        <dbReference type="ARBA" id="ARBA00023136"/>
    </source>
</evidence>
<evidence type="ECO:0000256" key="2">
    <source>
        <dbReference type="ARBA" id="ARBA00022448"/>
    </source>
</evidence>
<evidence type="ECO:0000256" key="6">
    <source>
        <dbReference type="SAM" id="Phobius"/>
    </source>
</evidence>
<name>A0ABW0FBG5_9HYPH</name>
<evidence type="ECO:0000256" key="4">
    <source>
        <dbReference type="ARBA" id="ARBA00022989"/>
    </source>
</evidence>
<keyword evidence="4 6" id="KW-1133">Transmembrane helix</keyword>
<evidence type="ECO:0000313" key="7">
    <source>
        <dbReference type="EMBL" id="MFC5295250.1"/>
    </source>
</evidence>
<dbReference type="PANTHER" id="PTHR12778">
    <property type="entry name" value="SOLUTE CARRIER FAMILY 33 ACETYL-COA TRANSPORTER -RELATED"/>
    <property type="match status" value="1"/>
</dbReference>
<evidence type="ECO:0000256" key="1">
    <source>
        <dbReference type="ARBA" id="ARBA00004141"/>
    </source>
</evidence>
<feature type="transmembrane region" description="Helical" evidence="6">
    <location>
        <begin position="358"/>
        <end position="379"/>
    </location>
</feature>
<accession>A0ABW0FBG5</accession>
<feature type="transmembrane region" description="Helical" evidence="6">
    <location>
        <begin position="21"/>
        <end position="40"/>
    </location>
</feature>
<feature type="transmembrane region" description="Helical" evidence="6">
    <location>
        <begin position="385"/>
        <end position="404"/>
    </location>
</feature>
<feature type="transmembrane region" description="Helical" evidence="6">
    <location>
        <begin position="322"/>
        <end position="346"/>
    </location>
</feature>
<evidence type="ECO:0000313" key="8">
    <source>
        <dbReference type="Proteomes" id="UP001595976"/>
    </source>
</evidence>
<reference evidence="8" key="1">
    <citation type="journal article" date="2019" name="Int. J. Syst. Evol. Microbiol.">
        <title>The Global Catalogue of Microorganisms (GCM) 10K type strain sequencing project: providing services to taxonomists for standard genome sequencing and annotation.</title>
        <authorList>
            <consortium name="The Broad Institute Genomics Platform"/>
            <consortium name="The Broad Institute Genome Sequencing Center for Infectious Disease"/>
            <person name="Wu L."/>
            <person name="Ma J."/>
        </authorList>
    </citation>
    <scope>NUCLEOTIDE SEQUENCE [LARGE SCALE GENOMIC DNA]</scope>
    <source>
        <strain evidence="8">CGMCC 1.15643</strain>
    </source>
</reference>
<keyword evidence="2" id="KW-0813">Transport</keyword>
<evidence type="ECO:0000256" key="3">
    <source>
        <dbReference type="ARBA" id="ARBA00022692"/>
    </source>
</evidence>
<feature type="transmembrane region" description="Helical" evidence="6">
    <location>
        <begin position="154"/>
        <end position="174"/>
    </location>
</feature>
<dbReference type="InterPro" id="IPR036259">
    <property type="entry name" value="MFS_trans_sf"/>
</dbReference>